<keyword evidence="2" id="KW-1185">Reference proteome</keyword>
<dbReference type="InterPro" id="IPR002696">
    <property type="entry name" value="Membr_insert_effic_factor_YidD"/>
</dbReference>
<organism evidence="1 2">
    <name type="scientific">Flexibacter flexilis DSM 6793</name>
    <dbReference type="NCBI Taxonomy" id="927664"/>
    <lineage>
        <taxon>Bacteria</taxon>
        <taxon>Pseudomonadati</taxon>
        <taxon>Bacteroidota</taxon>
        <taxon>Cytophagia</taxon>
        <taxon>Cytophagales</taxon>
        <taxon>Flexibacteraceae</taxon>
        <taxon>Flexibacter</taxon>
    </lineage>
</organism>
<gene>
    <name evidence="1" type="ORF">SAMN05421780_110111</name>
</gene>
<proteinExistence type="predicted"/>
<sequence length="145" mass="16448">MPKLSNLLKNKWLLGVVFLVLFPQKGISQNRLQDLQLLSHADTLTKPVATTHYKGYNPLKWALHGSLSFYQNVISRQISASCLYHTSCSRFSRKALQEFGILKGIALTTDRLGRCNRIAATDIRPVRIGADGLVEDEPYMYRLKK</sequence>
<dbReference type="OrthoDB" id="955654at2"/>
<accession>A0A1I1MCN0</accession>
<protein>
    <submittedName>
        <fullName evidence="1">Membrane-anchored protein YidD, putatitve component of membrane protein insertase Oxa1/YidC/SpoIIIJ</fullName>
    </submittedName>
</protein>
<dbReference type="PANTHER" id="PTHR33383:SF1">
    <property type="entry name" value="MEMBRANE PROTEIN INSERTION EFFICIENCY FACTOR-RELATED"/>
    <property type="match status" value="1"/>
</dbReference>
<name>A0A1I1MCN0_9BACT</name>
<evidence type="ECO:0000313" key="1">
    <source>
        <dbReference type="EMBL" id="SFC82592.1"/>
    </source>
</evidence>
<dbReference type="EMBL" id="FOLE01000010">
    <property type="protein sequence ID" value="SFC82592.1"/>
    <property type="molecule type" value="Genomic_DNA"/>
</dbReference>
<dbReference type="NCBIfam" id="TIGR00278">
    <property type="entry name" value="membrane protein insertion efficiency factor YidD"/>
    <property type="match status" value="1"/>
</dbReference>
<dbReference type="SMART" id="SM01234">
    <property type="entry name" value="Haemolytic"/>
    <property type="match status" value="1"/>
</dbReference>
<reference evidence="1 2" key="1">
    <citation type="submission" date="2016-10" db="EMBL/GenBank/DDBJ databases">
        <authorList>
            <person name="de Groot N.N."/>
        </authorList>
    </citation>
    <scope>NUCLEOTIDE SEQUENCE [LARGE SCALE GENOMIC DNA]</scope>
    <source>
        <strain evidence="1 2">DSM 6793</strain>
    </source>
</reference>
<evidence type="ECO:0000313" key="2">
    <source>
        <dbReference type="Proteomes" id="UP000199514"/>
    </source>
</evidence>
<dbReference type="RefSeq" id="WP_091515190.1">
    <property type="nucleotide sequence ID" value="NZ_FOLE01000010.1"/>
</dbReference>
<dbReference type="Proteomes" id="UP000199514">
    <property type="component" value="Unassembled WGS sequence"/>
</dbReference>
<dbReference type="STRING" id="927664.SAMN05421780_110111"/>
<dbReference type="PANTHER" id="PTHR33383">
    <property type="entry name" value="MEMBRANE PROTEIN INSERTION EFFICIENCY FACTOR-RELATED"/>
    <property type="match status" value="1"/>
</dbReference>
<dbReference type="Pfam" id="PF01809">
    <property type="entry name" value="YidD"/>
    <property type="match status" value="1"/>
</dbReference>
<dbReference type="AlphaFoldDB" id="A0A1I1MCN0"/>